<feature type="non-terminal residue" evidence="1">
    <location>
        <position position="81"/>
    </location>
</feature>
<comment type="caution">
    <text evidence="1">The sequence shown here is derived from an EMBL/GenBank/DDBJ whole genome shotgun (WGS) entry which is preliminary data.</text>
</comment>
<dbReference type="Proteomes" id="UP001432322">
    <property type="component" value="Unassembled WGS sequence"/>
</dbReference>
<keyword evidence="2" id="KW-1185">Reference proteome</keyword>
<reference evidence="1" key="1">
    <citation type="submission" date="2023-10" db="EMBL/GenBank/DDBJ databases">
        <title>Genome assembly of Pristionchus species.</title>
        <authorList>
            <person name="Yoshida K."/>
            <person name="Sommer R.J."/>
        </authorList>
    </citation>
    <scope>NUCLEOTIDE SEQUENCE</scope>
    <source>
        <strain evidence="1">RS5133</strain>
    </source>
</reference>
<feature type="non-terminal residue" evidence="1">
    <location>
        <position position="1"/>
    </location>
</feature>
<name>A0AAV5X079_9BILA</name>
<accession>A0AAV5X079</accession>
<evidence type="ECO:0000313" key="2">
    <source>
        <dbReference type="Proteomes" id="UP001432322"/>
    </source>
</evidence>
<sequence length="81" mass="9397">TNLREMFKHAMIDELCVEIIYADQKTFSLILDAFHLITYNKLNLYCKGTPNSIIELAYGLLNLHNVDKCCIEVKFDLDARD</sequence>
<proteinExistence type="predicted"/>
<protein>
    <submittedName>
        <fullName evidence="1">Uncharacterized protein</fullName>
    </submittedName>
</protein>
<dbReference type="EMBL" id="BTSY01000007">
    <property type="protein sequence ID" value="GMT35412.1"/>
    <property type="molecule type" value="Genomic_DNA"/>
</dbReference>
<gene>
    <name evidence="1" type="ORF">PFISCL1PPCAC_26709</name>
</gene>
<organism evidence="1 2">
    <name type="scientific">Pristionchus fissidentatus</name>
    <dbReference type="NCBI Taxonomy" id="1538716"/>
    <lineage>
        <taxon>Eukaryota</taxon>
        <taxon>Metazoa</taxon>
        <taxon>Ecdysozoa</taxon>
        <taxon>Nematoda</taxon>
        <taxon>Chromadorea</taxon>
        <taxon>Rhabditida</taxon>
        <taxon>Rhabditina</taxon>
        <taxon>Diplogasteromorpha</taxon>
        <taxon>Diplogasteroidea</taxon>
        <taxon>Neodiplogasteridae</taxon>
        <taxon>Pristionchus</taxon>
    </lineage>
</organism>
<dbReference type="AlphaFoldDB" id="A0AAV5X079"/>
<evidence type="ECO:0000313" key="1">
    <source>
        <dbReference type="EMBL" id="GMT35412.1"/>
    </source>
</evidence>